<keyword evidence="3" id="KW-1185">Reference proteome</keyword>
<dbReference type="EMBL" id="RJVP01000001">
    <property type="protein sequence ID" value="ROH88191.1"/>
    <property type="molecule type" value="Genomic_DNA"/>
</dbReference>
<evidence type="ECO:0008006" key="4">
    <source>
        <dbReference type="Google" id="ProtNLM"/>
    </source>
</evidence>
<name>A0A3N0V6G9_9PROT</name>
<keyword evidence="1" id="KW-0472">Membrane</keyword>
<protein>
    <recommendedName>
        <fullName evidence="4">Toxin CptA</fullName>
    </recommendedName>
</protein>
<evidence type="ECO:0000256" key="1">
    <source>
        <dbReference type="SAM" id="Phobius"/>
    </source>
</evidence>
<evidence type="ECO:0000313" key="2">
    <source>
        <dbReference type="EMBL" id="ROH88191.1"/>
    </source>
</evidence>
<gene>
    <name evidence="2" type="ORF">ED236_01590</name>
</gene>
<dbReference type="RefSeq" id="WP_123236185.1">
    <property type="nucleotide sequence ID" value="NZ_RJVP01000001.1"/>
</dbReference>
<dbReference type="InterPro" id="IPR009883">
    <property type="entry name" value="YgfX"/>
</dbReference>
<sequence length="169" mass="19090">MSQYNVRPLQLDFKPSLRLACGQRLIAALGIIVLWTLDWSLWCSLAGSAMIGLTTVRVCRQQHRACAAGNGLQLDARGALWRRAGGQVTRLQLLPSSYSGRYFVLLHYRDSDAVDPASVMAGSWPWQPCSTLLLCADSVSTEHYRRLRVYLHWRVRFAEPASRRFSKPV</sequence>
<organism evidence="2 3">
    <name type="scientific">Pseudomethylobacillus aquaticus</name>
    <dbReference type="NCBI Taxonomy" id="2676064"/>
    <lineage>
        <taxon>Bacteria</taxon>
        <taxon>Pseudomonadati</taxon>
        <taxon>Pseudomonadota</taxon>
        <taxon>Betaproteobacteria</taxon>
        <taxon>Nitrosomonadales</taxon>
        <taxon>Methylophilaceae</taxon>
        <taxon>Pseudomethylobacillus</taxon>
    </lineage>
</organism>
<reference evidence="2 3" key="1">
    <citation type="submission" date="2018-10" db="EMBL/GenBank/DDBJ databases">
        <authorList>
            <person name="Chen W.-M."/>
        </authorList>
    </citation>
    <scope>NUCLEOTIDE SEQUENCE [LARGE SCALE GENOMIC DNA]</scope>
    <source>
        <strain evidence="2 3">H-5</strain>
    </source>
</reference>
<evidence type="ECO:0000313" key="3">
    <source>
        <dbReference type="Proteomes" id="UP000275137"/>
    </source>
</evidence>
<dbReference type="Pfam" id="PF07254">
    <property type="entry name" value="Cpta_toxin"/>
    <property type="match status" value="1"/>
</dbReference>
<comment type="caution">
    <text evidence="2">The sequence shown here is derived from an EMBL/GenBank/DDBJ whole genome shotgun (WGS) entry which is preliminary data.</text>
</comment>
<keyword evidence="1" id="KW-0812">Transmembrane</keyword>
<accession>A0A3N0V6G9</accession>
<dbReference type="Proteomes" id="UP000275137">
    <property type="component" value="Unassembled WGS sequence"/>
</dbReference>
<dbReference type="AlphaFoldDB" id="A0A3N0V6G9"/>
<keyword evidence="1" id="KW-1133">Transmembrane helix</keyword>
<proteinExistence type="predicted"/>
<feature type="transmembrane region" description="Helical" evidence="1">
    <location>
        <begin position="21"/>
        <end position="42"/>
    </location>
</feature>